<dbReference type="EMBL" id="MBFT01001289">
    <property type="protein sequence ID" value="PVU84534.1"/>
    <property type="molecule type" value="Genomic_DNA"/>
</dbReference>
<name>A0A2T9XWS6_9FUNG</name>
<dbReference type="InterPro" id="IPR011021">
    <property type="entry name" value="Arrestin-like_N"/>
</dbReference>
<organism evidence="2 3">
    <name type="scientific">Furculomyces boomerangus</name>
    <dbReference type="NCBI Taxonomy" id="61424"/>
    <lineage>
        <taxon>Eukaryota</taxon>
        <taxon>Fungi</taxon>
        <taxon>Fungi incertae sedis</taxon>
        <taxon>Zoopagomycota</taxon>
        <taxon>Kickxellomycotina</taxon>
        <taxon>Harpellomycetes</taxon>
        <taxon>Harpellales</taxon>
        <taxon>Harpellaceae</taxon>
        <taxon>Furculomyces</taxon>
    </lineage>
</organism>
<keyword evidence="3" id="KW-1185">Reference proteome</keyword>
<evidence type="ECO:0000259" key="1">
    <source>
        <dbReference type="Pfam" id="PF00339"/>
    </source>
</evidence>
<gene>
    <name evidence="2" type="ORF">BB559_007587</name>
</gene>
<dbReference type="Proteomes" id="UP000245699">
    <property type="component" value="Unassembled WGS sequence"/>
</dbReference>
<dbReference type="InterPro" id="IPR014752">
    <property type="entry name" value="Arrestin-like_C"/>
</dbReference>
<dbReference type="OrthoDB" id="5544098at2759"/>
<evidence type="ECO:0000313" key="3">
    <source>
        <dbReference type="Proteomes" id="UP000245699"/>
    </source>
</evidence>
<proteinExistence type="predicted"/>
<dbReference type="AlphaFoldDB" id="A0A2T9XWS6"/>
<dbReference type="Gene3D" id="2.60.40.640">
    <property type="match status" value="1"/>
</dbReference>
<evidence type="ECO:0000313" key="2">
    <source>
        <dbReference type="EMBL" id="PVU84534.1"/>
    </source>
</evidence>
<dbReference type="Pfam" id="PF00339">
    <property type="entry name" value="Arrestin_N"/>
    <property type="match status" value="1"/>
</dbReference>
<accession>A0A2T9XWS6</accession>
<feature type="domain" description="Arrestin-like N-terminal" evidence="1">
    <location>
        <begin position="34"/>
        <end position="138"/>
    </location>
</feature>
<reference evidence="2 3" key="1">
    <citation type="journal article" date="2018" name="MBio">
        <title>Comparative Genomics Reveals the Core Gene Toolbox for the Fungus-Insect Symbiosis.</title>
        <authorList>
            <person name="Wang Y."/>
            <person name="Stata M."/>
            <person name="Wang W."/>
            <person name="Stajich J.E."/>
            <person name="White M.M."/>
            <person name="Moncalvo J.M."/>
        </authorList>
    </citation>
    <scope>NUCLEOTIDE SEQUENCE [LARGE SCALE GENOMIC DNA]</scope>
    <source>
        <strain evidence="2 3">AUS-77-4</strain>
    </source>
</reference>
<comment type="caution">
    <text evidence="2">The sequence shown here is derived from an EMBL/GenBank/DDBJ whole genome shotgun (WGS) entry which is preliminary data.</text>
</comment>
<sequence>MLGNIKNPNFQLQVLPLKPSIFIEPKASEVPMSLISGIISLRVEKPIQVDSLTVSLKKSKYIEWNKGPKVFKIAYDDIYANLKSSKSNVDTNNMLKDVLQKGYYEFPFFLWISDDIEPSLSFKNCYIKYHLEATVNQKPNNSYSLKSMMKYFQTKNDTTSIMIHQVPKILKQYSWEMIEQLPHYISLYQKDNIKIVLMLQTRYLPSTGNNSTTKATLYIDYKPGKDDQIVEVSCKDITLTLTEEYRFFEKSSGSSNLEKVDLGKIKHDLRNSKVTNTAKQDLFEHTPSESSLDPPSYYSILSTPTMENSFSSTENSVISKTPQVDTDPRISYEFYLPQFDREPQPNYKSENFSIDLYLRAKATIEFKSFKKKKGLFTMYQPENNLITKEKEFSAKSIVYGIPKHTEDYIHSLPAYQEINKCHLYYCHPEGINSLLENETNILLDV</sequence>
<protein>
    <recommendedName>
        <fullName evidence="1">Arrestin-like N-terminal domain-containing protein</fullName>
    </recommendedName>
</protein>